<dbReference type="EMBL" id="JADGJD010000050">
    <property type="protein sequence ID" value="KAJ3056001.1"/>
    <property type="molecule type" value="Genomic_DNA"/>
</dbReference>
<evidence type="ECO:0000256" key="1">
    <source>
        <dbReference type="SAM" id="MobiDB-lite"/>
    </source>
</evidence>
<feature type="compositionally biased region" description="Low complexity" evidence="1">
    <location>
        <begin position="463"/>
        <end position="473"/>
    </location>
</feature>
<feature type="domain" description="HTH myb-type" evidence="3">
    <location>
        <begin position="551"/>
        <end position="605"/>
    </location>
</feature>
<dbReference type="InterPro" id="IPR017930">
    <property type="entry name" value="Myb_dom"/>
</dbReference>
<feature type="compositionally biased region" description="Basic and acidic residues" evidence="1">
    <location>
        <begin position="24"/>
        <end position="33"/>
    </location>
</feature>
<reference evidence="4" key="1">
    <citation type="submission" date="2020-05" db="EMBL/GenBank/DDBJ databases">
        <title>Phylogenomic resolution of chytrid fungi.</title>
        <authorList>
            <person name="Stajich J.E."/>
            <person name="Amses K."/>
            <person name="Simmons R."/>
            <person name="Seto K."/>
            <person name="Myers J."/>
            <person name="Bonds A."/>
            <person name="Quandt C.A."/>
            <person name="Barry K."/>
            <person name="Liu P."/>
            <person name="Grigoriev I."/>
            <person name="Longcore J.E."/>
            <person name="James T.Y."/>
        </authorList>
    </citation>
    <scope>NUCLEOTIDE SEQUENCE</scope>
    <source>
        <strain evidence="4">JEL0318</strain>
    </source>
</reference>
<accession>A0AAD5SLA2</accession>
<comment type="caution">
    <text evidence="4">The sequence shown here is derived from an EMBL/GenBank/DDBJ whole genome shotgun (WGS) entry which is preliminary data.</text>
</comment>
<feature type="compositionally biased region" description="Basic residues" evidence="1">
    <location>
        <begin position="474"/>
        <end position="490"/>
    </location>
</feature>
<evidence type="ECO:0000313" key="5">
    <source>
        <dbReference type="Proteomes" id="UP001212841"/>
    </source>
</evidence>
<feature type="region of interest" description="Disordered" evidence="1">
    <location>
        <begin position="1"/>
        <end position="33"/>
    </location>
</feature>
<sequence length="623" mass="70538">MPFKDAHSGAHNTQDQYQRPKGLPQRDTRSRERVEQHFQTKLTLQHFQYRTVPERYDSDSYVILEVGLIGALLLEKATGQAPWSSSIQPKNTGDLHNEDLSKEGQAAFGTALWRGGVRLIEEVGYKIDAAQEWCHYCYSNLEDILQIFLKNIPETPNAAHRRLHLVTIWAYVTSGIDIDAPNRVQMLRDVRRLVEDFVADEELSDLCKRDWDRWEADSEQVVVDLRTQGYISCVAAADSTLNLQESFFLPLGEEAGTAYASTPRRKSRLDRALQERWEEMETSATSTKTLEEIFLWNHFQTSLLWFLARIAIRLNNAHPSELVKTYKKAPYRDKALTFDTGKTNKASKPKPVEVVDVVDDEDDSPPMPPHVFKKLREQMVVGTPQPNNRTTPKPASESAPKPTPKVAPEPAQKPAQKAAQKPASPKTPPRASNPDPPRSVFSPTAANLAGNPEDVADEEEAEPAPSTSATPSPIRRKKFTPLRAARKKPIITKSNKQPTRPGGSKFKQQFLLTDDDDLPEEAEEDLPKNNDDFRDDTFGKKHKRKRPHNGKRRPWSEEELQALEKGIRQFGNSWAQIEAHFGSRMPGRSQIDLKDKARTEMRKRRKLGLDEGVWGRSGSAVPE</sequence>
<evidence type="ECO:0000259" key="2">
    <source>
        <dbReference type="PROSITE" id="PS50090"/>
    </source>
</evidence>
<dbReference type="Proteomes" id="UP001212841">
    <property type="component" value="Unassembled WGS sequence"/>
</dbReference>
<dbReference type="PROSITE" id="PS51294">
    <property type="entry name" value="HTH_MYB"/>
    <property type="match status" value="1"/>
</dbReference>
<feature type="compositionally biased region" description="Low complexity" evidence="1">
    <location>
        <begin position="408"/>
        <end position="424"/>
    </location>
</feature>
<organism evidence="4 5">
    <name type="scientific">Rhizophlyctis rosea</name>
    <dbReference type="NCBI Taxonomy" id="64517"/>
    <lineage>
        <taxon>Eukaryota</taxon>
        <taxon>Fungi</taxon>
        <taxon>Fungi incertae sedis</taxon>
        <taxon>Chytridiomycota</taxon>
        <taxon>Chytridiomycota incertae sedis</taxon>
        <taxon>Chytridiomycetes</taxon>
        <taxon>Rhizophlyctidales</taxon>
        <taxon>Rhizophlyctidaceae</taxon>
        <taxon>Rhizophlyctis</taxon>
    </lineage>
</organism>
<dbReference type="SMART" id="SM00717">
    <property type="entry name" value="SANT"/>
    <property type="match status" value="1"/>
</dbReference>
<feature type="region of interest" description="Disordered" evidence="1">
    <location>
        <begin position="382"/>
        <end position="557"/>
    </location>
</feature>
<dbReference type="InterPro" id="IPR001005">
    <property type="entry name" value="SANT/Myb"/>
</dbReference>
<name>A0AAD5SLA2_9FUNG</name>
<evidence type="ECO:0000259" key="3">
    <source>
        <dbReference type="PROSITE" id="PS51294"/>
    </source>
</evidence>
<evidence type="ECO:0000313" key="4">
    <source>
        <dbReference type="EMBL" id="KAJ3056001.1"/>
    </source>
</evidence>
<feature type="domain" description="Myb-like" evidence="2">
    <location>
        <begin position="551"/>
        <end position="601"/>
    </location>
</feature>
<dbReference type="PROSITE" id="PS50090">
    <property type="entry name" value="MYB_LIKE"/>
    <property type="match status" value="1"/>
</dbReference>
<proteinExistence type="predicted"/>
<feature type="region of interest" description="Disordered" evidence="1">
    <location>
        <begin position="341"/>
        <end position="370"/>
    </location>
</feature>
<protein>
    <recommendedName>
        <fullName evidence="6">Myb-like domain-containing protein</fullName>
    </recommendedName>
</protein>
<dbReference type="CDD" id="cd11660">
    <property type="entry name" value="SANT_TRF"/>
    <property type="match status" value="1"/>
</dbReference>
<dbReference type="AlphaFoldDB" id="A0AAD5SLA2"/>
<feature type="compositionally biased region" description="Acidic residues" evidence="1">
    <location>
        <begin position="513"/>
        <end position="524"/>
    </location>
</feature>
<dbReference type="InterPro" id="IPR009057">
    <property type="entry name" value="Homeodomain-like_sf"/>
</dbReference>
<evidence type="ECO:0008006" key="6">
    <source>
        <dbReference type="Google" id="ProtNLM"/>
    </source>
</evidence>
<feature type="compositionally biased region" description="Basic and acidic residues" evidence="1">
    <location>
        <begin position="525"/>
        <end position="539"/>
    </location>
</feature>
<keyword evidence="5" id="KW-1185">Reference proteome</keyword>
<dbReference type="SUPFAM" id="SSF46689">
    <property type="entry name" value="Homeodomain-like"/>
    <property type="match status" value="1"/>
</dbReference>
<dbReference type="Gene3D" id="1.10.10.60">
    <property type="entry name" value="Homeodomain-like"/>
    <property type="match status" value="1"/>
</dbReference>
<feature type="region of interest" description="Disordered" evidence="1">
    <location>
        <begin position="597"/>
        <end position="623"/>
    </location>
</feature>
<dbReference type="Pfam" id="PF00249">
    <property type="entry name" value="Myb_DNA-binding"/>
    <property type="match status" value="1"/>
</dbReference>
<gene>
    <name evidence="4" type="ORF">HK097_008490</name>
</gene>
<feature type="compositionally biased region" description="Polar residues" evidence="1">
    <location>
        <begin position="384"/>
        <end position="393"/>
    </location>
</feature>
<feature type="compositionally biased region" description="Basic residues" evidence="1">
    <location>
        <begin position="540"/>
        <end position="553"/>
    </location>
</feature>